<reference evidence="1" key="2">
    <citation type="submission" date="2023-06" db="EMBL/GenBank/DDBJ databases">
        <authorList>
            <person name="Ma L."/>
            <person name="Liu K.-W."/>
            <person name="Li Z."/>
            <person name="Hsiao Y.-Y."/>
            <person name="Qi Y."/>
            <person name="Fu T."/>
            <person name="Tang G."/>
            <person name="Zhang D."/>
            <person name="Sun W.-H."/>
            <person name="Liu D.-K."/>
            <person name="Li Y."/>
            <person name="Chen G.-Z."/>
            <person name="Liu X.-D."/>
            <person name="Liao X.-Y."/>
            <person name="Jiang Y.-T."/>
            <person name="Yu X."/>
            <person name="Hao Y."/>
            <person name="Huang J."/>
            <person name="Zhao X.-W."/>
            <person name="Ke S."/>
            <person name="Chen Y.-Y."/>
            <person name="Wu W.-L."/>
            <person name="Hsu J.-L."/>
            <person name="Lin Y.-F."/>
            <person name="Huang M.-D."/>
            <person name="Li C.-Y."/>
            <person name="Huang L."/>
            <person name="Wang Z.-W."/>
            <person name="Zhao X."/>
            <person name="Zhong W.-Y."/>
            <person name="Peng D.-H."/>
            <person name="Ahmad S."/>
            <person name="Lan S."/>
            <person name="Zhang J.-S."/>
            <person name="Tsai W.-C."/>
            <person name="Van De Peer Y."/>
            <person name="Liu Z.-J."/>
        </authorList>
    </citation>
    <scope>NUCLEOTIDE SEQUENCE</scope>
    <source>
        <strain evidence="1">CP</strain>
        <tissue evidence="1">Leaves</tissue>
    </source>
</reference>
<evidence type="ECO:0000313" key="2">
    <source>
        <dbReference type="Proteomes" id="UP001180020"/>
    </source>
</evidence>
<protein>
    <submittedName>
        <fullName evidence="1">Uncharacterized protein</fullName>
    </submittedName>
</protein>
<comment type="caution">
    <text evidence="1">The sequence shown here is derived from an EMBL/GenBank/DDBJ whole genome shotgun (WGS) entry which is preliminary data.</text>
</comment>
<dbReference type="Proteomes" id="UP001180020">
    <property type="component" value="Unassembled WGS sequence"/>
</dbReference>
<organism evidence="1 2">
    <name type="scientific">Acorus calamus</name>
    <name type="common">Sweet flag</name>
    <dbReference type="NCBI Taxonomy" id="4465"/>
    <lineage>
        <taxon>Eukaryota</taxon>
        <taxon>Viridiplantae</taxon>
        <taxon>Streptophyta</taxon>
        <taxon>Embryophyta</taxon>
        <taxon>Tracheophyta</taxon>
        <taxon>Spermatophyta</taxon>
        <taxon>Magnoliopsida</taxon>
        <taxon>Liliopsida</taxon>
        <taxon>Acoraceae</taxon>
        <taxon>Acorus</taxon>
    </lineage>
</organism>
<keyword evidence="2" id="KW-1185">Reference proteome</keyword>
<name>A0AAV9E842_ACOCL</name>
<sequence>MDNSDDQLLLEENKSLQRQNSELLSQIAQFKDLQEKLLNCLSQYVSTST</sequence>
<reference evidence="1" key="1">
    <citation type="journal article" date="2023" name="Nat. Commun.">
        <title>Diploid and tetraploid genomes of Acorus and the evolution of monocots.</title>
        <authorList>
            <person name="Ma L."/>
            <person name="Liu K.W."/>
            <person name="Li Z."/>
            <person name="Hsiao Y.Y."/>
            <person name="Qi Y."/>
            <person name="Fu T."/>
            <person name="Tang G.D."/>
            <person name="Zhang D."/>
            <person name="Sun W.H."/>
            <person name="Liu D.K."/>
            <person name="Li Y."/>
            <person name="Chen G.Z."/>
            <person name="Liu X.D."/>
            <person name="Liao X.Y."/>
            <person name="Jiang Y.T."/>
            <person name="Yu X."/>
            <person name="Hao Y."/>
            <person name="Huang J."/>
            <person name="Zhao X.W."/>
            <person name="Ke S."/>
            <person name="Chen Y.Y."/>
            <person name="Wu W.L."/>
            <person name="Hsu J.L."/>
            <person name="Lin Y.F."/>
            <person name="Huang M.D."/>
            <person name="Li C.Y."/>
            <person name="Huang L."/>
            <person name="Wang Z.W."/>
            <person name="Zhao X."/>
            <person name="Zhong W.Y."/>
            <person name="Peng D.H."/>
            <person name="Ahmad S."/>
            <person name="Lan S."/>
            <person name="Zhang J.S."/>
            <person name="Tsai W.C."/>
            <person name="Van de Peer Y."/>
            <person name="Liu Z.J."/>
        </authorList>
    </citation>
    <scope>NUCLEOTIDE SEQUENCE</scope>
    <source>
        <strain evidence="1">CP</strain>
    </source>
</reference>
<gene>
    <name evidence="1" type="ORF">QJS10_CPA09g01606</name>
</gene>
<proteinExistence type="predicted"/>
<evidence type="ECO:0000313" key="1">
    <source>
        <dbReference type="EMBL" id="KAK1309299.1"/>
    </source>
</evidence>
<accession>A0AAV9E842</accession>
<dbReference type="EMBL" id="JAUJYO010000009">
    <property type="protein sequence ID" value="KAK1309299.1"/>
    <property type="molecule type" value="Genomic_DNA"/>
</dbReference>
<dbReference type="AlphaFoldDB" id="A0AAV9E842"/>